<feature type="region of interest" description="Disordered" evidence="1">
    <location>
        <begin position="160"/>
        <end position="181"/>
    </location>
</feature>
<accession>A0A138ZXS2</accession>
<gene>
    <name evidence="2" type="ORF">M427DRAFT_50169</name>
</gene>
<dbReference type="Proteomes" id="UP000070544">
    <property type="component" value="Unassembled WGS sequence"/>
</dbReference>
<sequence>MSTLVTAVVVVIGLVFIFASSGILETYLGRTVADYSGIIGTSLLMAAYVKAYVLQDGSSSPLSSAAGMSSSSSGLAPLAAAGAAALISVGSPTPKDGEETSLSSKLSSPKARQDDFGAEERDQEDVPEPSVREEEGGDGAEEQLSKDCETATLLERLEEQSLQESGKQEDVQNLLESSTAPEPTVIPIALANKPAIAQVAGAPVETRENAPTLESATPASGKRKSKGKPCAPGHICAVYGGGGGQLE</sequence>
<protein>
    <submittedName>
        <fullName evidence="2">Uncharacterized protein</fullName>
    </submittedName>
</protein>
<dbReference type="EMBL" id="KQ965912">
    <property type="protein sequence ID" value="KXS08943.1"/>
    <property type="molecule type" value="Genomic_DNA"/>
</dbReference>
<name>A0A138ZXS2_GONPJ</name>
<feature type="compositionally biased region" description="Basic and acidic residues" evidence="1">
    <location>
        <begin position="111"/>
        <end position="120"/>
    </location>
</feature>
<reference evidence="2 3" key="1">
    <citation type="journal article" date="2015" name="Genome Biol. Evol.">
        <title>Phylogenomic analyses indicate that early fungi evolved digesting cell walls of algal ancestors of land plants.</title>
        <authorList>
            <person name="Chang Y."/>
            <person name="Wang S."/>
            <person name="Sekimoto S."/>
            <person name="Aerts A.L."/>
            <person name="Choi C."/>
            <person name="Clum A."/>
            <person name="LaButti K.M."/>
            <person name="Lindquist E.A."/>
            <person name="Yee Ngan C."/>
            <person name="Ohm R.A."/>
            <person name="Salamov A.A."/>
            <person name="Grigoriev I.V."/>
            <person name="Spatafora J.W."/>
            <person name="Berbee M.L."/>
        </authorList>
    </citation>
    <scope>NUCLEOTIDE SEQUENCE [LARGE SCALE GENOMIC DNA]</scope>
    <source>
        <strain evidence="2 3">JEL478</strain>
    </source>
</reference>
<evidence type="ECO:0000313" key="2">
    <source>
        <dbReference type="EMBL" id="KXS08943.1"/>
    </source>
</evidence>
<dbReference type="AlphaFoldDB" id="A0A138ZXS2"/>
<feature type="region of interest" description="Disordered" evidence="1">
    <location>
        <begin position="203"/>
        <end position="247"/>
    </location>
</feature>
<evidence type="ECO:0000313" key="3">
    <source>
        <dbReference type="Proteomes" id="UP000070544"/>
    </source>
</evidence>
<evidence type="ECO:0000256" key="1">
    <source>
        <dbReference type="SAM" id="MobiDB-lite"/>
    </source>
</evidence>
<keyword evidence="3" id="KW-1185">Reference proteome</keyword>
<organism evidence="2 3">
    <name type="scientific">Gonapodya prolifera (strain JEL478)</name>
    <name type="common">Monoblepharis prolifera</name>
    <dbReference type="NCBI Taxonomy" id="1344416"/>
    <lineage>
        <taxon>Eukaryota</taxon>
        <taxon>Fungi</taxon>
        <taxon>Fungi incertae sedis</taxon>
        <taxon>Chytridiomycota</taxon>
        <taxon>Chytridiomycota incertae sedis</taxon>
        <taxon>Monoblepharidomycetes</taxon>
        <taxon>Monoblepharidales</taxon>
        <taxon>Gonapodyaceae</taxon>
        <taxon>Gonapodya</taxon>
    </lineage>
</organism>
<feature type="region of interest" description="Disordered" evidence="1">
    <location>
        <begin position="90"/>
        <end position="145"/>
    </location>
</feature>
<proteinExistence type="predicted"/>